<dbReference type="InterPro" id="IPR011050">
    <property type="entry name" value="Pectin_lyase_fold/virulence"/>
</dbReference>
<proteinExistence type="predicted"/>
<dbReference type="Pfam" id="PF14592">
    <property type="entry name" value="Chondroitinas_B"/>
    <property type="match status" value="1"/>
</dbReference>
<dbReference type="Proteomes" id="UP000819052">
    <property type="component" value="Unassembled WGS sequence"/>
</dbReference>
<dbReference type="SUPFAM" id="SSF51126">
    <property type="entry name" value="Pectin lyase-like"/>
    <property type="match status" value="1"/>
</dbReference>
<feature type="signal peptide" evidence="1">
    <location>
        <begin position="1"/>
        <end position="35"/>
    </location>
</feature>
<keyword evidence="3" id="KW-1185">Reference proteome</keyword>
<evidence type="ECO:0000256" key="1">
    <source>
        <dbReference type="SAM" id="SignalP"/>
    </source>
</evidence>
<organism evidence="2 3">
    <name type="scientific">Massilia aquatica</name>
    <dbReference type="NCBI Taxonomy" id="2609000"/>
    <lineage>
        <taxon>Bacteria</taxon>
        <taxon>Pseudomonadati</taxon>
        <taxon>Pseudomonadota</taxon>
        <taxon>Betaproteobacteria</taxon>
        <taxon>Burkholderiales</taxon>
        <taxon>Oxalobacteraceae</taxon>
        <taxon>Telluria group</taxon>
        <taxon>Massilia</taxon>
    </lineage>
</organism>
<sequence>MMWLAQLLSSITMTTIKFLGCVALGAMSVSGAAHADRTVRNSAEWSSAVASVQPGETLLLSGQSGDYPGALTLTDKGDATLAPITIRTAQPSLVLKALVIEGSTNVLVRDLRFASSSASALIKIKGSSQIRISGNVFGHAGVQTKQKSVEFSTDGESRDNEISYNRFEDFDRSSDSPVIPVPGADSGGKPVPASFIQTASALATHIHHNHFKNIRPFIQNRSVAGDSGREAIALGTASTQQIAAGTIIEANLFEDCDGEDEIISVKTSKNQIRYNTFKNSYGSLSLRQGQGTKVYSNYFLGAGAGKTAADPNYQTGGVRAYGASHTIYNNVFHGLSGTQARKPILLDAGDISATDPDALSNKHRAATRVQVLFNTLIDNAEGISVEASDAKSPVGAQGNVIANNLIEGKLGTLFNDRGTNTVAAKNIAYPTANASLGTSGRPLPNQAWTTVEVYEISASMVAVSKNGYVLRAPGSGSHAYGYASAAYPGIKLDIDGQIRSSGVVGADDYSSGVAEYRNKPLTALDVGPAARP</sequence>
<feature type="chain" id="PRO_5047307828" description="Poly(Beta-D-mannuronate) lyase" evidence="1">
    <location>
        <begin position="36"/>
        <end position="532"/>
    </location>
</feature>
<reference evidence="2 3" key="1">
    <citation type="submission" date="2019-09" db="EMBL/GenBank/DDBJ databases">
        <title>Taxonomy of Antarctic Massilia spp.: description of Massilia rubra sp. nov., Massilia aquatica sp. nov., Massilia mucilaginosa sp. nov., Massilia frigida sp. nov. isolated from streams, lakes and regoliths.</title>
        <authorList>
            <person name="Holochova P."/>
            <person name="Sedlacek I."/>
            <person name="Kralova S."/>
            <person name="Maslanova I."/>
            <person name="Busse H.-J."/>
            <person name="Stankova E."/>
            <person name="Vrbovska V."/>
            <person name="Kovarovic V."/>
            <person name="Bartak M."/>
            <person name="Svec P."/>
            <person name="Pantucek R."/>
        </authorList>
    </citation>
    <scope>NUCLEOTIDE SEQUENCE [LARGE SCALE GENOMIC DNA]</scope>
    <source>
        <strain evidence="2 3">CCM 8693</strain>
    </source>
</reference>
<dbReference type="InterPro" id="IPR039513">
    <property type="entry name" value="PL-6"/>
</dbReference>
<dbReference type="Gene3D" id="2.160.20.10">
    <property type="entry name" value="Single-stranded right-handed beta-helix, Pectin lyase-like"/>
    <property type="match status" value="1"/>
</dbReference>
<comment type="caution">
    <text evidence="2">The sequence shown here is derived from an EMBL/GenBank/DDBJ whole genome shotgun (WGS) entry which is preliminary data.</text>
</comment>
<protein>
    <recommendedName>
        <fullName evidence="4">Poly(Beta-D-mannuronate) lyase</fullName>
    </recommendedName>
</protein>
<evidence type="ECO:0000313" key="3">
    <source>
        <dbReference type="Proteomes" id="UP000819052"/>
    </source>
</evidence>
<accession>A0ABX0M4N9</accession>
<keyword evidence="1" id="KW-0732">Signal</keyword>
<evidence type="ECO:0008006" key="4">
    <source>
        <dbReference type="Google" id="ProtNLM"/>
    </source>
</evidence>
<dbReference type="InterPro" id="IPR012334">
    <property type="entry name" value="Pectin_lyas_fold"/>
</dbReference>
<evidence type="ECO:0000313" key="2">
    <source>
        <dbReference type="EMBL" id="NHZ42134.1"/>
    </source>
</evidence>
<dbReference type="EMBL" id="VVIW01000011">
    <property type="protein sequence ID" value="NHZ42134.1"/>
    <property type="molecule type" value="Genomic_DNA"/>
</dbReference>
<dbReference type="CDD" id="cd14251">
    <property type="entry name" value="PL-6"/>
    <property type="match status" value="1"/>
</dbReference>
<name>A0ABX0M4N9_9BURK</name>
<gene>
    <name evidence="2" type="ORF">F1609_18445</name>
</gene>